<dbReference type="InterPro" id="IPR013525">
    <property type="entry name" value="ABC2_TM"/>
</dbReference>
<keyword evidence="5 6" id="KW-0472">Membrane</keyword>
<evidence type="ECO:0000256" key="6">
    <source>
        <dbReference type="SAM" id="Phobius"/>
    </source>
</evidence>
<keyword evidence="4 6" id="KW-1133">Transmembrane helix</keyword>
<feature type="transmembrane region" description="Helical" evidence="6">
    <location>
        <begin position="226"/>
        <end position="248"/>
    </location>
</feature>
<evidence type="ECO:0000259" key="7">
    <source>
        <dbReference type="Pfam" id="PF01061"/>
    </source>
</evidence>
<evidence type="ECO:0000256" key="1">
    <source>
        <dbReference type="ARBA" id="ARBA00004141"/>
    </source>
</evidence>
<keyword evidence="2" id="KW-0813">Transport</keyword>
<comment type="subcellular location">
    <subcellularLocation>
        <location evidence="1">Membrane</location>
        <topology evidence="1">Multi-pass membrane protein</topology>
    </subcellularLocation>
</comment>
<evidence type="ECO:0000313" key="8">
    <source>
        <dbReference type="EMBL" id="NOV51627.1"/>
    </source>
</evidence>
<evidence type="ECO:0000256" key="5">
    <source>
        <dbReference type="ARBA" id="ARBA00023136"/>
    </source>
</evidence>
<evidence type="ECO:0000256" key="3">
    <source>
        <dbReference type="ARBA" id="ARBA00022692"/>
    </source>
</evidence>
<name>A0A6M2E3Q0_XENCH</name>
<reference evidence="8" key="1">
    <citation type="submission" date="2020-03" db="EMBL/GenBank/DDBJ databases">
        <title>Transcriptomic Profiling of the Digestive Tract of the Rat Flea, Xenopsylla cheopis, Following Blood Feeding and Infection with Yersinia pestis.</title>
        <authorList>
            <person name="Bland D.M."/>
            <person name="Martens C.A."/>
            <person name="Virtaneva K."/>
            <person name="Kanakabandi K."/>
            <person name="Long D."/>
            <person name="Rosenke R."/>
            <person name="Saturday G.A."/>
            <person name="Hoyt F.H."/>
            <person name="Bruno D.P."/>
            <person name="Ribeiro J.M.C."/>
            <person name="Hinnebusch J."/>
        </authorList>
    </citation>
    <scope>NUCLEOTIDE SEQUENCE</scope>
</reference>
<dbReference type="GO" id="GO:0140359">
    <property type="term" value="F:ABC-type transporter activity"/>
    <property type="evidence" value="ECO:0007669"/>
    <property type="project" value="InterPro"/>
</dbReference>
<dbReference type="EMBL" id="GIIL01007901">
    <property type="protein sequence ID" value="NOV51627.1"/>
    <property type="molecule type" value="Transcribed_RNA"/>
</dbReference>
<feature type="transmembrane region" description="Helical" evidence="6">
    <location>
        <begin position="115"/>
        <end position="138"/>
    </location>
</feature>
<dbReference type="PANTHER" id="PTHR48041:SF26">
    <property type="entry name" value="FI22810P1"/>
    <property type="match status" value="1"/>
</dbReference>
<accession>A0A6M2E3Q0</accession>
<dbReference type="GO" id="GO:0005886">
    <property type="term" value="C:plasma membrane"/>
    <property type="evidence" value="ECO:0007669"/>
    <property type="project" value="TreeGrafter"/>
</dbReference>
<sequence length="256" mass="29417">MTHMRIIVNILVGIMLGVLFIEAGNKGSRVLDNYNLLFSILMHQMMSPMMLNILTFPQEMSILQKEHFNRWYSLKSYYMAINIVDLPVSIVSCIVFSIIIYLMSAQPLEFIRFGMFLSISMLVVFVAQSVGLMVGAIFNVINGTFFGPTISVPVMMFAGFGVTLRDLPYWLHWGSYLSYLRYGLEGLVGAIYGMNRPTLTCESGKYCHYKYPQKFLSEISMRGDQFWMDMIALTSILLFLRVLAYFLLRFKLNAVR</sequence>
<feature type="transmembrane region" description="Helical" evidence="6">
    <location>
        <begin position="36"/>
        <end position="57"/>
    </location>
</feature>
<dbReference type="Pfam" id="PF01061">
    <property type="entry name" value="ABC2_membrane"/>
    <property type="match status" value="1"/>
</dbReference>
<feature type="transmembrane region" description="Helical" evidence="6">
    <location>
        <begin position="77"/>
        <end position="103"/>
    </location>
</feature>
<protein>
    <submittedName>
        <fullName evidence="8">Putative transporter abc superfamily breast cancer resistance protein</fullName>
    </submittedName>
</protein>
<organism evidence="8">
    <name type="scientific">Xenopsylla cheopis</name>
    <name type="common">Oriental rat flea</name>
    <name type="synonym">Pulex cheopis</name>
    <dbReference type="NCBI Taxonomy" id="163159"/>
    <lineage>
        <taxon>Eukaryota</taxon>
        <taxon>Metazoa</taxon>
        <taxon>Ecdysozoa</taxon>
        <taxon>Arthropoda</taxon>
        <taxon>Hexapoda</taxon>
        <taxon>Insecta</taxon>
        <taxon>Pterygota</taxon>
        <taxon>Neoptera</taxon>
        <taxon>Endopterygota</taxon>
        <taxon>Siphonaptera</taxon>
        <taxon>Pulicidae</taxon>
        <taxon>Xenopsyllinae</taxon>
        <taxon>Xenopsylla</taxon>
    </lineage>
</organism>
<dbReference type="PANTHER" id="PTHR48041">
    <property type="entry name" value="ABC TRANSPORTER G FAMILY MEMBER 28"/>
    <property type="match status" value="1"/>
</dbReference>
<feature type="transmembrane region" description="Helical" evidence="6">
    <location>
        <begin position="144"/>
        <end position="164"/>
    </location>
</feature>
<dbReference type="AlphaFoldDB" id="A0A6M2E3Q0"/>
<feature type="domain" description="ABC-2 type transporter transmembrane" evidence="7">
    <location>
        <begin position="3"/>
        <end position="191"/>
    </location>
</feature>
<dbReference type="InterPro" id="IPR050352">
    <property type="entry name" value="ABCG_transporters"/>
</dbReference>
<keyword evidence="3 6" id="KW-0812">Transmembrane</keyword>
<evidence type="ECO:0000256" key="2">
    <source>
        <dbReference type="ARBA" id="ARBA00022448"/>
    </source>
</evidence>
<proteinExistence type="predicted"/>
<evidence type="ECO:0000256" key="4">
    <source>
        <dbReference type="ARBA" id="ARBA00022989"/>
    </source>
</evidence>
<feature type="transmembrane region" description="Helical" evidence="6">
    <location>
        <begin position="6"/>
        <end position="24"/>
    </location>
</feature>